<proteinExistence type="predicted"/>
<dbReference type="InterPro" id="IPR010982">
    <property type="entry name" value="Lambda_DNA-bd_dom_sf"/>
</dbReference>
<protein>
    <submittedName>
        <fullName evidence="2">Transcriptional regulator</fullName>
    </submittedName>
</protein>
<dbReference type="GO" id="GO:0003677">
    <property type="term" value="F:DNA binding"/>
    <property type="evidence" value="ECO:0007669"/>
    <property type="project" value="InterPro"/>
</dbReference>
<dbReference type="AlphaFoldDB" id="A0A329UI42"/>
<dbReference type="Gene3D" id="1.10.260.40">
    <property type="entry name" value="lambda repressor-like DNA-binding domains"/>
    <property type="match status" value="1"/>
</dbReference>
<feature type="domain" description="HTH cro/C1-type" evidence="1">
    <location>
        <begin position="14"/>
        <end position="68"/>
    </location>
</feature>
<dbReference type="Proteomes" id="UP000250429">
    <property type="component" value="Unassembled WGS sequence"/>
</dbReference>
<name>A0A329UI42_9FIRM</name>
<dbReference type="PROSITE" id="PS50943">
    <property type="entry name" value="HTH_CROC1"/>
    <property type="match status" value="1"/>
</dbReference>
<dbReference type="InterPro" id="IPR001387">
    <property type="entry name" value="Cro/C1-type_HTH"/>
</dbReference>
<dbReference type="CDD" id="cd00093">
    <property type="entry name" value="HTH_XRE"/>
    <property type="match status" value="1"/>
</dbReference>
<dbReference type="Pfam" id="PF01381">
    <property type="entry name" value="HTH_3"/>
    <property type="match status" value="1"/>
</dbReference>
<dbReference type="SMART" id="SM00530">
    <property type="entry name" value="HTH_XRE"/>
    <property type="match status" value="1"/>
</dbReference>
<evidence type="ECO:0000313" key="3">
    <source>
        <dbReference type="Proteomes" id="UP000250429"/>
    </source>
</evidence>
<dbReference type="RefSeq" id="WP_112145298.1">
    <property type="nucleotide sequence ID" value="NZ_PRLC01000010.1"/>
</dbReference>
<dbReference type="SUPFAM" id="SSF47413">
    <property type="entry name" value="lambda repressor-like DNA-binding domains"/>
    <property type="match status" value="1"/>
</dbReference>
<sequence>MEREKPAFDILGRIEQERISRGWSEYALAENSGLTQSTISTWRRRNLQPNLASIEKICSGLGITLSQFFQDEDAVYLTGEQKCLLELWSKLSPAQREAVQHMLRTFLSIEP</sequence>
<reference evidence="2 3" key="1">
    <citation type="submission" date="2018-02" db="EMBL/GenBank/DDBJ databases">
        <title>Complete genome sequencing of Faecalibacterium prausnitzii strains isolated from the human gut.</title>
        <authorList>
            <person name="Fitzgerald B.C."/>
            <person name="Shkoporov A.N."/>
            <person name="Ross P.R."/>
            <person name="Hill C."/>
        </authorList>
    </citation>
    <scope>NUCLEOTIDE SEQUENCE [LARGE SCALE GENOMIC DNA]</scope>
    <source>
        <strain evidence="2 3">APC922/41-1</strain>
    </source>
</reference>
<organism evidence="2 3">
    <name type="scientific">Faecalibacterium hattorii</name>
    <dbReference type="NCBI Taxonomy" id="2935520"/>
    <lineage>
        <taxon>Bacteria</taxon>
        <taxon>Bacillati</taxon>
        <taxon>Bacillota</taxon>
        <taxon>Clostridia</taxon>
        <taxon>Eubacteriales</taxon>
        <taxon>Oscillospiraceae</taxon>
        <taxon>Faecalibacterium</taxon>
    </lineage>
</organism>
<keyword evidence="3" id="KW-1185">Reference proteome</keyword>
<gene>
    <name evidence="2" type="ORF">C4N23_07970</name>
</gene>
<dbReference type="EMBL" id="PRLC01000010">
    <property type="protein sequence ID" value="RAW61009.1"/>
    <property type="molecule type" value="Genomic_DNA"/>
</dbReference>
<comment type="caution">
    <text evidence="2">The sequence shown here is derived from an EMBL/GenBank/DDBJ whole genome shotgun (WGS) entry which is preliminary data.</text>
</comment>
<evidence type="ECO:0000313" key="2">
    <source>
        <dbReference type="EMBL" id="RAW61009.1"/>
    </source>
</evidence>
<accession>A0A329UI42</accession>
<evidence type="ECO:0000259" key="1">
    <source>
        <dbReference type="PROSITE" id="PS50943"/>
    </source>
</evidence>